<dbReference type="RefSeq" id="WP_348864030.1">
    <property type="nucleotide sequence ID" value="NZ_JBEAAL010000019.1"/>
</dbReference>
<keyword evidence="2" id="KW-0805">Transcription regulation</keyword>
<dbReference type="InterPro" id="IPR000847">
    <property type="entry name" value="LysR_HTH_N"/>
</dbReference>
<proteinExistence type="inferred from homology"/>
<dbReference type="SUPFAM" id="SSF46785">
    <property type="entry name" value="Winged helix' DNA-binding domain"/>
    <property type="match status" value="1"/>
</dbReference>
<dbReference type="Gene3D" id="3.40.190.10">
    <property type="entry name" value="Periplasmic binding protein-like II"/>
    <property type="match status" value="2"/>
</dbReference>
<evidence type="ECO:0000256" key="2">
    <source>
        <dbReference type="ARBA" id="ARBA00023015"/>
    </source>
</evidence>
<name>A0ABV0M869_9HYPH</name>
<sequence length="304" mass="33344">MDFNQIRCFLALAETLHFGRASRAVGMAQPHFSRAIARLEDELDVRLFERTSRRVVLTAAGLAFREEALAIVNAEERARQFARQAARKAGNRLRIAFVSAALYHILPAAIRRLRQANPEADFDLHEATTNEQVELISAGRIDLGLGHPPVETQPRLSVEILSEDRFDAVLPEDHPLSAERQIGFVQLAREPMILFPEGQGLSLYAAIRDQCRLAGHPLTVAATAGRLHSQLSFVAAGLGIGLAPVQSRSIDIAGTARRRIEPYPASLTLSLAALYDPRNRSTALREALNILKDVAVPDGQADQS</sequence>
<dbReference type="Pfam" id="PF03466">
    <property type="entry name" value="LysR_substrate"/>
    <property type="match status" value="1"/>
</dbReference>
<dbReference type="Pfam" id="PF00126">
    <property type="entry name" value="HTH_1"/>
    <property type="match status" value="1"/>
</dbReference>
<dbReference type="PROSITE" id="PS50931">
    <property type="entry name" value="HTH_LYSR"/>
    <property type="match status" value="1"/>
</dbReference>
<reference evidence="6 7" key="1">
    <citation type="submission" date="2024-05" db="EMBL/GenBank/DDBJ databases">
        <title>Neorhizobium sp. Rsf11, a plant growth promoting and heavy metal resistant PAH-degrader.</title>
        <authorList>
            <person name="Golubev S.N."/>
            <person name="Muratova A.Y."/>
            <person name="Markelova M.I."/>
        </authorList>
    </citation>
    <scope>NUCLEOTIDE SEQUENCE [LARGE SCALE GENOMIC DNA]</scope>
    <source>
        <strain evidence="6 7">Rsf11</strain>
    </source>
</reference>
<gene>
    <name evidence="6" type="ORF">ABK249_22230</name>
</gene>
<accession>A0ABV0M869</accession>
<dbReference type="InterPro" id="IPR005119">
    <property type="entry name" value="LysR_subst-bd"/>
</dbReference>
<evidence type="ECO:0000259" key="5">
    <source>
        <dbReference type="PROSITE" id="PS50931"/>
    </source>
</evidence>
<evidence type="ECO:0000256" key="1">
    <source>
        <dbReference type="ARBA" id="ARBA00009437"/>
    </source>
</evidence>
<dbReference type="PANTHER" id="PTHR30346:SF0">
    <property type="entry name" value="HCA OPERON TRANSCRIPTIONAL ACTIVATOR HCAR"/>
    <property type="match status" value="1"/>
</dbReference>
<evidence type="ECO:0000313" key="6">
    <source>
        <dbReference type="EMBL" id="MEQ1407646.1"/>
    </source>
</evidence>
<keyword evidence="4" id="KW-0804">Transcription</keyword>
<dbReference type="Proteomes" id="UP001496627">
    <property type="component" value="Unassembled WGS sequence"/>
</dbReference>
<dbReference type="SUPFAM" id="SSF53850">
    <property type="entry name" value="Periplasmic binding protein-like II"/>
    <property type="match status" value="1"/>
</dbReference>
<organism evidence="6 7">
    <name type="scientific">Neorhizobium phenanthreniclasticum</name>
    <dbReference type="NCBI Taxonomy" id="3157917"/>
    <lineage>
        <taxon>Bacteria</taxon>
        <taxon>Pseudomonadati</taxon>
        <taxon>Pseudomonadota</taxon>
        <taxon>Alphaproteobacteria</taxon>
        <taxon>Hyphomicrobiales</taxon>
        <taxon>Rhizobiaceae</taxon>
        <taxon>Rhizobium/Agrobacterium group</taxon>
        <taxon>Neorhizobium</taxon>
    </lineage>
</organism>
<keyword evidence="3" id="KW-0238">DNA-binding</keyword>
<evidence type="ECO:0000256" key="4">
    <source>
        <dbReference type="ARBA" id="ARBA00023163"/>
    </source>
</evidence>
<dbReference type="PANTHER" id="PTHR30346">
    <property type="entry name" value="TRANSCRIPTIONAL DUAL REGULATOR HCAR-RELATED"/>
    <property type="match status" value="1"/>
</dbReference>
<dbReference type="EMBL" id="JBEAAL010000019">
    <property type="protein sequence ID" value="MEQ1407646.1"/>
    <property type="molecule type" value="Genomic_DNA"/>
</dbReference>
<dbReference type="PRINTS" id="PR00039">
    <property type="entry name" value="HTHLYSR"/>
</dbReference>
<dbReference type="CDD" id="cd08414">
    <property type="entry name" value="PBP2_LTTR_aromatics_like"/>
    <property type="match status" value="1"/>
</dbReference>
<protein>
    <submittedName>
        <fullName evidence="6">LysR family transcriptional regulator</fullName>
    </submittedName>
</protein>
<feature type="domain" description="HTH lysR-type" evidence="5">
    <location>
        <begin position="1"/>
        <end position="58"/>
    </location>
</feature>
<comment type="similarity">
    <text evidence="1">Belongs to the LysR transcriptional regulatory family.</text>
</comment>
<dbReference type="InterPro" id="IPR036388">
    <property type="entry name" value="WH-like_DNA-bd_sf"/>
</dbReference>
<keyword evidence="7" id="KW-1185">Reference proteome</keyword>
<evidence type="ECO:0000256" key="3">
    <source>
        <dbReference type="ARBA" id="ARBA00023125"/>
    </source>
</evidence>
<evidence type="ECO:0000313" key="7">
    <source>
        <dbReference type="Proteomes" id="UP001496627"/>
    </source>
</evidence>
<dbReference type="Gene3D" id="1.10.10.10">
    <property type="entry name" value="Winged helix-like DNA-binding domain superfamily/Winged helix DNA-binding domain"/>
    <property type="match status" value="1"/>
</dbReference>
<dbReference type="InterPro" id="IPR036390">
    <property type="entry name" value="WH_DNA-bd_sf"/>
</dbReference>
<comment type="caution">
    <text evidence="6">The sequence shown here is derived from an EMBL/GenBank/DDBJ whole genome shotgun (WGS) entry which is preliminary data.</text>
</comment>